<dbReference type="OrthoDB" id="263283at2759"/>
<dbReference type="PROSITE" id="PS51184">
    <property type="entry name" value="JMJC"/>
    <property type="match status" value="1"/>
</dbReference>
<evidence type="ECO:0000313" key="3">
    <source>
        <dbReference type="Proteomes" id="UP000811619"/>
    </source>
</evidence>
<reference evidence="2" key="1">
    <citation type="journal article" date="2020" name="bioRxiv">
        <title>Whole genome comparisons of ergot fungi reveals the divergence and evolution of species within the genus Claviceps are the result of varying mechanisms driving genome evolution and host range expansion.</title>
        <authorList>
            <person name="Wyka S.A."/>
            <person name="Mondo S.J."/>
            <person name="Liu M."/>
            <person name="Dettman J."/>
            <person name="Nalam V."/>
            <person name="Broders K.D."/>
        </authorList>
    </citation>
    <scope>NUCLEOTIDE SEQUENCE</scope>
    <source>
        <strain evidence="2">CCC 489</strain>
    </source>
</reference>
<dbReference type="InterPro" id="IPR003347">
    <property type="entry name" value="JmjC_dom"/>
</dbReference>
<dbReference type="AlphaFoldDB" id="A0A8K0J9C7"/>
<dbReference type="Pfam" id="PF13621">
    <property type="entry name" value="Cupin_8"/>
    <property type="match status" value="1"/>
</dbReference>
<organism evidence="2 3">
    <name type="scientific">Claviceps africana</name>
    <dbReference type="NCBI Taxonomy" id="83212"/>
    <lineage>
        <taxon>Eukaryota</taxon>
        <taxon>Fungi</taxon>
        <taxon>Dikarya</taxon>
        <taxon>Ascomycota</taxon>
        <taxon>Pezizomycotina</taxon>
        <taxon>Sordariomycetes</taxon>
        <taxon>Hypocreomycetidae</taxon>
        <taxon>Hypocreales</taxon>
        <taxon>Clavicipitaceae</taxon>
        <taxon>Claviceps</taxon>
    </lineage>
</organism>
<keyword evidence="3" id="KW-1185">Reference proteome</keyword>
<dbReference type="Gene3D" id="2.60.120.650">
    <property type="entry name" value="Cupin"/>
    <property type="match status" value="1"/>
</dbReference>
<comment type="caution">
    <text evidence="2">The sequence shown here is derived from an EMBL/GenBank/DDBJ whole genome shotgun (WGS) entry which is preliminary data.</text>
</comment>
<dbReference type="PANTHER" id="PTHR12461">
    <property type="entry name" value="HYPOXIA-INDUCIBLE FACTOR 1 ALPHA INHIBITOR-RELATED"/>
    <property type="match status" value="1"/>
</dbReference>
<sequence length="234" mass="26810">MKSSRNPGLVSAFCDFLSATSDTTDKAMARILQSALNENPNLEFYQIYAPYQLLIRALEFNASRDPAVRDPLQLYIAQSPLSDLPQPLQDDFRAPELVRRAGKGDIYNSSIWLGTEPTYTPLHRDPNPNLFCQLWSRKVVRLLPPSTGDRLFFEVQEQVQQRGNSRIRTADMMQGKERLALHEATWENESLVEEMCEAELETGDALFIPEGWWHSVKSMESDGKLNGSVNWWFR</sequence>
<accession>A0A8K0J9C7</accession>
<name>A0A8K0J9C7_9HYPO</name>
<feature type="domain" description="JmjC" evidence="1">
    <location>
        <begin position="59"/>
        <end position="234"/>
    </location>
</feature>
<evidence type="ECO:0000313" key="2">
    <source>
        <dbReference type="EMBL" id="KAG5921692.1"/>
    </source>
</evidence>
<gene>
    <name evidence="2" type="ORF">E4U42_005770</name>
</gene>
<dbReference type="PANTHER" id="PTHR12461:SF105">
    <property type="entry name" value="HYPOXIA-INDUCIBLE FACTOR 1-ALPHA INHIBITOR"/>
    <property type="match status" value="1"/>
</dbReference>
<dbReference type="EMBL" id="SRPY01000551">
    <property type="protein sequence ID" value="KAG5921692.1"/>
    <property type="molecule type" value="Genomic_DNA"/>
</dbReference>
<dbReference type="InterPro" id="IPR041667">
    <property type="entry name" value="Cupin_8"/>
</dbReference>
<evidence type="ECO:0000259" key="1">
    <source>
        <dbReference type="PROSITE" id="PS51184"/>
    </source>
</evidence>
<dbReference type="SUPFAM" id="SSF51197">
    <property type="entry name" value="Clavaminate synthase-like"/>
    <property type="match status" value="1"/>
</dbReference>
<dbReference type="Proteomes" id="UP000811619">
    <property type="component" value="Unassembled WGS sequence"/>
</dbReference>
<protein>
    <recommendedName>
        <fullName evidence="1">JmjC domain-containing protein</fullName>
    </recommendedName>
</protein>
<proteinExistence type="predicted"/>